<dbReference type="OrthoDB" id="5422529at2"/>
<keyword evidence="9" id="KW-1185">Reference proteome</keyword>
<dbReference type="Pfam" id="PF07291">
    <property type="entry name" value="MauE"/>
    <property type="match status" value="1"/>
</dbReference>
<feature type="domain" description="Methylamine utilisation protein MauE" evidence="7">
    <location>
        <begin position="13"/>
        <end position="144"/>
    </location>
</feature>
<feature type="compositionally biased region" description="Basic and acidic residues" evidence="5">
    <location>
        <begin position="163"/>
        <end position="196"/>
    </location>
</feature>
<dbReference type="EMBL" id="RCZM01000002">
    <property type="protein sequence ID" value="TPG17826.1"/>
    <property type="molecule type" value="Genomic_DNA"/>
</dbReference>
<sequence length="196" mass="21125">MVAALSNPRLRDVIGLLARLVLGGVILVAGLLKVGHLETSARSVRAYQLLPYDVAGYLGYGLPILEIAIGVLLVLGLFTRFSAVVGGVLMVVFIAGIASAWARGLSIDCGCFGHGGTIQASQTQYPQEIARDLGLLACAAWLAARPQTALSLERFLFPSSTADQHDPDQHDPDQHDPDQHDPEQQRPDRHHERPHA</sequence>
<feature type="transmembrane region" description="Helical" evidence="6">
    <location>
        <begin position="12"/>
        <end position="34"/>
    </location>
</feature>
<feature type="region of interest" description="Disordered" evidence="5">
    <location>
        <begin position="160"/>
        <end position="196"/>
    </location>
</feature>
<evidence type="ECO:0000313" key="8">
    <source>
        <dbReference type="EMBL" id="TPG17826.1"/>
    </source>
</evidence>
<comment type="subcellular location">
    <subcellularLocation>
        <location evidence="1">Membrane</location>
        <topology evidence="1">Multi-pass membrane protein</topology>
    </subcellularLocation>
</comment>
<protein>
    <submittedName>
        <fullName evidence="8">DoxX family protein</fullName>
    </submittedName>
</protein>
<dbReference type="Proteomes" id="UP000317722">
    <property type="component" value="Unassembled WGS sequence"/>
</dbReference>
<evidence type="ECO:0000256" key="1">
    <source>
        <dbReference type="ARBA" id="ARBA00004141"/>
    </source>
</evidence>
<proteinExistence type="predicted"/>
<name>A0A502D128_9MICO</name>
<evidence type="ECO:0000313" key="9">
    <source>
        <dbReference type="Proteomes" id="UP000317722"/>
    </source>
</evidence>
<keyword evidence="4 6" id="KW-0472">Membrane</keyword>
<evidence type="ECO:0000256" key="3">
    <source>
        <dbReference type="ARBA" id="ARBA00022989"/>
    </source>
</evidence>
<comment type="caution">
    <text evidence="8">The sequence shown here is derived from an EMBL/GenBank/DDBJ whole genome shotgun (WGS) entry which is preliminary data.</text>
</comment>
<dbReference type="GO" id="GO:0016020">
    <property type="term" value="C:membrane"/>
    <property type="evidence" value="ECO:0007669"/>
    <property type="project" value="UniProtKB-SubCell"/>
</dbReference>
<evidence type="ECO:0000256" key="5">
    <source>
        <dbReference type="SAM" id="MobiDB-lite"/>
    </source>
</evidence>
<feature type="transmembrane region" description="Helical" evidence="6">
    <location>
        <begin position="81"/>
        <end position="102"/>
    </location>
</feature>
<dbReference type="InterPro" id="IPR009908">
    <property type="entry name" value="Methylamine_util_MauE"/>
</dbReference>
<evidence type="ECO:0000256" key="2">
    <source>
        <dbReference type="ARBA" id="ARBA00022692"/>
    </source>
</evidence>
<gene>
    <name evidence="8" type="ORF">EAH86_05150</name>
</gene>
<dbReference type="AlphaFoldDB" id="A0A502D128"/>
<keyword evidence="3 6" id="KW-1133">Transmembrane helix</keyword>
<feature type="transmembrane region" description="Helical" evidence="6">
    <location>
        <begin position="54"/>
        <end position="74"/>
    </location>
</feature>
<evidence type="ECO:0000259" key="7">
    <source>
        <dbReference type="Pfam" id="PF07291"/>
    </source>
</evidence>
<evidence type="ECO:0000256" key="4">
    <source>
        <dbReference type="ARBA" id="ARBA00023136"/>
    </source>
</evidence>
<evidence type="ECO:0000256" key="6">
    <source>
        <dbReference type="SAM" id="Phobius"/>
    </source>
</evidence>
<dbReference type="UniPathway" id="UPA00895"/>
<reference evidence="8 9" key="1">
    <citation type="journal article" date="2019" name="Environ. Microbiol.">
        <title>Species interactions and distinct microbial communities in high Arctic permafrost affected cryosols are associated with the CH4 and CO2 gas fluxes.</title>
        <authorList>
            <person name="Altshuler I."/>
            <person name="Hamel J."/>
            <person name="Turney S."/>
            <person name="Magnuson E."/>
            <person name="Levesque R."/>
            <person name="Greer C."/>
            <person name="Whyte L.G."/>
        </authorList>
    </citation>
    <scope>NUCLEOTIDE SEQUENCE [LARGE SCALE GENOMIC DNA]</scope>
    <source>
        <strain evidence="8 9">S9.3A</strain>
    </source>
</reference>
<dbReference type="GO" id="GO:0030416">
    <property type="term" value="P:methylamine metabolic process"/>
    <property type="evidence" value="ECO:0007669"/>
    <property type="project" value="InterPro"/>
</dbReference>
<organism evidence="8 9">
    <name type="scientific">Pedococcus bigeumensis</name>
    <dbReference type="NCBI Taxonomy" id="433644"/>
    <lineage>
        <taxon>Bacteria</taxon>
        <taxon>Bacillati</taxon>
        <taxon>Actinomycetota</taxon>
        <taxon>Actinomycetes</taxon>
        <taxon>Micrococcales</taxon>
        <taxon>Intrasporangiaceae</taxon>
        <taxon>Pedococcus</taxon>
    </lineage>
</organism>
<accession>A0A502D128</accession>
<keyword evidence="2 6" id="KW-0812">Transmembrane</keyword>